<gene>
    <name evidence="7" type="ORF">FE257_010276</name>
</gene>
<dbReference type="PRINTS" id="PR00420">
    <property type="entry name" value="RNGMNOXGNASE"/>
</dbReference>
<reference evidence="7" key="2">
    <citation type="submission" date="2020-02" db="EMBL/GenBank/DDBJ databases">
        <authorList>
            <person name="Gilchrist C.L.M."/>
            <person name="Chooi Y.-H."/>
        </authorList>
    </citation>
    <scope>NUCLEOTIDE SEQUENCE</scope>
    <source>
        <strain evidence="7">MST-FP2251</strain>
    </source>
</reference>
<name>A0AAD4CIZ2_ASPNN</name>
<dbReference type="GO" id="GO:0071949">
    <property type="term" value="F:FAD binding"/>
    <property type="evidence" value="ECO:0007669"/>
    <property type="project" value="InterPro"/>
</dbReference>
<dbReference type="Gene3D" id="3.50.50.60">
    <property type="entry name" value="FAD/NAD(P)-binding domain"/>
    <property type="match status" value="1"/>
</dbReference>
<dbReference type="GO" id="GO:0004497">
    <property type="term" value="F:monooxygenase activity"/>
    <property type="evidence" value="ECO:0007669"/>
    <property type="project" value="UniProtKB-KW"/>
</dbReference>
<evidence type="ECO:0000313" key="8">
    <source>
        <dbReference type="Proteomes" id="UP001194746"/>
    </source>
</evidence>
<accession>A0AAD4CIZ2</accession>
<evidence type="ECO:0000256" key="1">
    <source>
        <dbReference type="ARBA" id="ARBA00007992"/>
    </source>
</evidence>
<dbReference type="Proteomes" id="UP001194746">
    <property type="component" value="Unassembled WGS sequence"/>
</dbReference>
<evidence type="ECO:0000256" key="2">
    <source>
        <dbReference type="ARBA" id="ARBA00022630"/>
    </source>
</evidence>
<reference evidence="7" key="1">
    <citation type="journal article" date="2019" name="Beilstein J. Org. Chem.">
        <title>Nanangenines: drimane sesquiterpenoids as the dominant metabolite cohort of a novel Australian fungus, Aspergillus nanangensis.</title>
        <authorList>
            <person name="Lacey H.J."/>
            <person name="Gilchrist C.L.M."/>
            <person name="Crombie A."/>
            <person name="Kalaitzis J.A."/>
            <person name="Vuong D."/>
            <person name="Rutledge P.J."/>
            <person name="Turner P."/>
            <person name="Pitt J.I."/>
            <person name="Lacey E."/>
            <person name="Chooi Y.H."/>
            <person name="Piggott A.M."/>
        </authorList>
    </citation>
    <scope>NUCLEOTIDE SEQUENCE</scope>
    <source>
        <strain evidence="7">MST-FP2251</strain>
    </source>
</reference>
<dbReference type="Pfam" id="PF01494">
    <property type="entry name" value="FAD_binding_3"/>
    <property type="match status" value="1"/>
</dbReference>
<dbReference type="SUPFAM" id="SSF51905">
    <property type="entry name" value="FAD/NAD(P)-binding domain"/>
    <property type="match status" value="1"/>
</dbReference>
<keyword evidence="8" id="KW-1185">Reference proteome</keyword>
<sequence length="440" mass="48389">MQFTPDSVAIPHSTGIKIIIVGLGIAGLTAAVECHRKGHTVIAFERSEDLRALGDSIAIGSNATRILQKWDNGKVMQHLSNVSDRVSAMEIHDSTGEFHALNPLNGFGVDGGMIMNRGELVMGLYRHAKALGVDMRFSRKVTNYWEDDAQAGVILGNGDRVSADCVIGSDGVYSRAREAMLGDQPSGHPSGFAVYRAFLKTENLMQDPSLSWIFEGVGEKDRIRIYIGDMTYLTLSTGKQGENVMWHMWHRDNQEATESWTDDASVENALKLIDSWPMKDRLAPLMRQTPTSNVTDFQLRIRDPLPTWISGGGRMMVLGDAAHPVLPVIGQGGGQGIEDAGVLAAALELAGKSQVRLGLQVVQKIRHQRASAIQEKSCQLQTMFDKPDWDAVKQDPSDVQLPPLEWIHGHDAQRYTYDEFAAVVKCLEEGVAYTPTNIPE</sequence>
<dbReference type="InterPro" id="IPR036188">
    <property type="entry name" value="FAD/NAD-bd_sf"/>
</dbReference>
<evidence type="ECO:0000259" key="6">
    <source>
        <dbReference type="Pfam" id="PF01494"/>
    </source>
</evidence>
<dbReference type="InterPro" id="IPR050493">
    <property type="entry name" value="FAD-dep_Monooxygenase_BioMet"/>
</dbReference>
<evidence type="ECO:0000256" key="4">
    <source>
        <dbReference type="ARBA" id="ARBA00023002"/>
    </source>
</evidence>
<keyword evidence="3" id="KW-0274">FAD</keyword>
<dbReference type="InterPro" id="IPR002938">
    <property type="entry name" value="FAD-bd"/>
</dbReference>
<evidence type="ECO:0000256" key="3">
    <source>
        <dbReference type="ARBA" id="ARBA00022827"/>
    </source>
</evidence>
<keyword evidence="5" id="KW-0503">Monooxygenase</keyword>
<evidence type="ECO:0000313" key="7">
    <source>
        <dbReference type="EMBL" id="KAF9887421.1"/>
    </source>
</evidence>
<keyword evidence="2" id="KW-0285">Flavoprotein</keyword>
<dbReference type="PANTHER" id="PTHR13789:SF236">
    <property type="entry name" value="MONOOXYGENASE, PUTATIVE (AFU_ORTHOLOGUE AFUA_6G12060)-RELATED"/>
    <property type="match status" value="1"/>
</dbReference>
<comment type="similarity">
    <text evidence="1">Belongs to the paxM FAD-dependent monooxygenase family.</text>
</comment>
<organism evidence="7 8">
    <name type="scientific">Aspergillus nanangensis</name>
    <dbReference type="NCBI Taxonomy" id="2582783"/>
    <lineage>
        <taxon>Eukaryota</taxon>
        <taxon>Fungi</taxon>
        <taxon>Dikarya</taxon>
        <taxon>Ascomycota</taxon>
        <taxon>Pezizomycotina</taxon>
        <taxon>Eurotiomycetes</taxon>
        <taxon>Eurotiomycetidae</taxon>
        <taxon>Eurotiales</taxon>
        <taxon>Aspergillaceae</taxon>
        <taxon>Aspergillus</taxon>
        <taxon>Aspergillus subgen. Circumdati</taxon>
    </lineage>
</organism>
<protein>
    <recommendedName>
        <fullName evidence="6">FAD-binding domain-containing protein</fullName>
    </recommendedName>
</protein>
<feature type="domain" description="FAD-binding" evidence="6">
    <location>
        <begin position="17"/>
        <end position="374"/>
    </location>
</feature>
<comment type="caution">
    <text evidence="7">The sequence shown here is derived from an EMBL/GenBank/DDBJ whole genome shotgun (WGS) entry which is preliminary data.</text>
</comment>
<keyword evidence="4" id="KW-0560">Oxidoreductase</keyword>
<proteinExistence type="inferred from homology"/>
<evidence type="ECO:0000256" key="5">
    <source>
        <dbReference type="ARBA" id="ARBA00023033"/>
    </source>
</evidence>
<dbReference type="AlphaFoldDB" id="A0AAD4CIZ2"/>
<dbReference type="PANTHER" id="PTHR13789">
    <property type="entry name" value="MONOOXYGENASE"/>
    <property type="match status" value="1"/>
</dbReference>
<dbReference type="EMBL" id="VCAU01000062">
    <property type="protein sequence ID" value="KAF9887421.1"/>
    <property type="molecule type" value="Genomic_DNA"/>
</dbReference>